<keyword evidence="3" id="KW-1185">Reference proteome</keyword>
<evidence type="ECO:0000313" key="3">
    <source>
        <dbReference type="Proteomes" id="UP000824540"/>
    </source>
</evidence>
<dbReference type="Proteomes" id="UP000824540">
    <property type="component" value="Unassembled WGS sequence"/>
</dbReference>
<dbReference type="AlphaFoldDB" id="A0A8T2NN60"/>
<reference evidence="2" key="1">
    <citation type="thesis" date="2021" institute="BYU ScholarsArchive" country="Provo, UT, USA">
        <title>Applications of and Algorithms for Genome Assembly and Genomic Analyses with an Emphasis on Marine Teleosts.</title>
        <authorList>
            <person name="Pickett B.D."/>
        </authorList>
    </citation>
    <scope>NUCLEOTIDE SEQUENCE</scope>
    <source>
        <strain evidence="2">HI-2016</strain>
    </source>
</reference>
<evidence type="ECO:0000256" key="1">
    <source>
        <dbReference type="SAM" id="MobiDB-lite"/>
    </source>
</evidence>
<accession>A0A8T2NN60</accession>
<feature type="compositionally biased region" description="Polar residues" evidence="1">
    <location>
        <begin position="30"/>
        <end position="40"/>
    </location>
</feature>
<dbReference type="EMBL" id="JAFBMS010000059">
    <property type="protein sequence ID" value="KAG9339052.1"/>
    <property type="molecule type" value="Genomic_DNA"/>
</dbReference>
<name>A0A8T2NN60_9TELE</name>
<feature type="region of interest" description="Disordered" evidence="1">
    <location>
        <begin position="28"/>
        <end position="52"/>
    </location>
</feature>
<protein>
    <submittedName>
        <fullName evidence="2">Uncharacterized protein</fullName>
    </submittedName>
</protein>
<gene>
    <name evidence="2" type="ORF">JZ751_024249</name>
</gene>
<comment type="caution">
    <text evidence="2">The sequence shown here is derived from an EMBL/GenBank/DDBJ whole genome shotgun (WGS) entry which is preliminary data.</text>
</comment>
<evidence type="ECO:0000313" key="2">
    <source>
        <dbReference type="EMBL" id="KAG9339052.1"/>
    </source>
</evidence>
<feature type="compositionally biased region" description="Basic and acidic residues" evidence="1">
    <location>
        <begin position="41"/>
        <end position="50"/>
    </location>
</feature>
<organism evidence="2 3">
    <name type="scientific">Albula glossodonta</name>
    <name type="common">roundjaw bonefish</name>
    <dbReference type="NCBI Taxonomy" id="121402"/>
    <lineage>
        <taxon>Eukaryota</taxon>
        <taxon>Metazoa</taxon>
        <taxon>Chordata</taxon>
        <taxon>Craniata</taxon>
        <taxon>Vertebrata</taxon>
        <taxon>Euteleostomi</taxon>
        <taxon>Actinopterygii</taxon>
        <taxon>Neopterygii</taxon>
        <taxon>Teleostei</taxon>
        <taxon>Albuliformes</taxon>
        <taxon>Albulidae</taxon>
        <taxon>Albula</taxon>
    </lineage>
</organism>
<sequence length="68" mass="7735">MSAPEFPGALGSLLISSRREDIVQAAPESHLTSVTQTHSEPPTRQRREETAFSNIYKRRKRPLKTLRC</sequence>
<proteinExistence type="predicted"/>